<reference evidence="2 3" key="1">
    <citation type="submission" date="2018-08" db="EMBL/GenBank/DDBJ databases">
        <title>Lysobacter soli KCTC 22011, whole genome shotgun sequence.</title>
        <authorList>
            <person name="Zhang X."/>
            <person name="Feng G."/>
            <person name="Zhu H."/>
        </authorList>
    </citation>
    <scope>NUCLEOTIDE SEQUENCE [LARGE SCALE GENOMIC DNA]</scope>
    <source>
        <strain evidence="2 3">KCTC 22011</strain>
    </source>
</reference>
<sequence>MLAPVLLGAPAHAATRLVGNCNDNGAGSLRAAVASAGSGDAIDLRSLRCSSIVLNATIDVPQDDLRLLGPGSAALTIDANRKGRAFLHTGAGTLHFARLSVSNGLSRVAGEEDEAEGGCIHSPNGTVELFHSRVHHCEAYSEEYTSIILFGGGIAARNVVLNFSSVFENKAGIYGYGGGVFASGSVRLYRSQVYGHDVTGDGGGIYATEVDASYSTIRDNSANRGGGIACQVLHLNKSTVSGNRAVLRDFLGGYRENEAGGLLVMGTGHSVVADSTISGNSAFNYSAAEFSNGTVTIYNTTITDNVENYPEGDLWHYYPPEYFGRGALYAATLRLEGSIVAGNRRIEGTPPYDIANGTVSGSHNLIGASQVPTPADTLAFADPRVLPLADNGGPTRTHRLRADSPALDRGNNVLGRQFDQRGPGFPRVKGPAPDIGAYER</sequence>
<dbReference type="InterPro" id="IPR011050">
    <property type="entry name" value="Pectin_lyase_fold/virulence"/>
</dbReference>
<proteinExistence type="predicted"/>
<protein>
    <recommendedName>
        <fullName evidence="4">Right-handed parallel beta-helix repeat-containing protein</fullName>
    </recommendedName>
</protein>
<dbReference type="AlphaFoldDB" id="A0A3D8VEC4"/>
<evidence type="ECO:0000313" key="3">
    <source>
        <dbReference type="Proteomes" id="UP000256829"/>
    </source>
</evidence>
<name>A0A3D8VEC4_9GAMM</name>
<comment type="caution">
    <text evidence="2">The sequence shown here is derived from an EMBL/GenBank/DDBJ whole genome shotgun (WGS) entry which is preliminary data.</text>
</comment>
<dbReference type="Proteomes" id="UP000256829">
    <property type="component" value="Unassembled WGS sequence"/>
</dbReference>
<accession>A0A3D8VEC4</accession>
<gene>
    <name evidence="2" type="ORF">DX912_07550</name>
</gene>
<evidence type="ECO:0008006" key="4">
    <source>
        <dbReference type="Google" id="ProtNLM"/>
    </source>
</evidence>
<dbReference type="NCBIfam" id="NF041518">
    <property type="entry name" value="choice_anch_Q"/>
    <property type="match status" value="1"/>
</dbReference>
<organism evidence="2 3">
    <name type="scientific">Lysobacter soli</name>
    <dbReference type="NCBI Taxonomy" id="453783"/>
    <lineage>
        <taxon>Bacteria</taxon>
        <taxon>Pseudomonadati</taxon>
        <taxon>Pseudomonadota</taxon>
        <taxon>Gammaproteobacteria</taxon>
        <taxon>Lysobacterales</taxon>
        <taxon>Lysobacteraceae</taxon>
        <taxon>Lysobacter</taxon>
    </lineage>
</organism>
<dbReference type="EMBL" id="QTJR01000004">
    <property type="protein sequence ID" value="RDY67764.1"/>
    <property type="molecule type" value="Genomic_DNA"/>
</dbReference>
<feature type="region of interest" description="Disordered" evidence="1">
    <location>
        <begin position="418"/>
        <end position="440"/>
    </location>
</feature>
<evidence type="ECO:0000313" key="2">
    <source>
        <dbReference type="EMBL" id="RDY67764.1"/>
    </source>
</evidence>
<keyword evidence="3" id="KW-1185">Reference proteome</keyword>
<evidence type="ECO:0000256" key="1">
    <source>
        <dbReference type="SAM" id="MobiDB-lite"/>
    </source>
</evidence>
<dbReference type="SUPFAM" id="SSF51126">
    <property type="entry name" value="Pectin lyase-like"/>
    <property type="match status" value="1"/>
</dbReference>
<dbReference type="InterPro" id="IPR059226">
    <property type="entry name" value="Choice_anch_Q_dom"/>
</dbReference>